<sequence>MESENIDSWIRHDVRCSGSGGSSARWRSGDVAATAAVSGSPPGAAGPVRSALLLLSLR</sequence>
<keyword evidence="2" id="KW-1185">Reference proteome</keyword>
<name>A0ABD0QLC7_CIRMR</name>
<feature type="non-terminal residue" evidence="1">
    <location>
        <position position="58"/>
    </location>
</feature>
<evidence type="ECO:0000313" key="1">
    <source>
        <dbReference type="EMBL" id="KAL0186977.1"/>
    </source>
</evidence>
<accession>A0ABD0QLC7</accession>
<organism evidence="1 2">
    <name type="scientific">Cirrhinus mrigala</name>
    <name type="common">Mrigala</name>
    <dbReference type="NCBI Taxonomy" id="683832"/>
    <lineage>
        <taxon>Eukaryota</taxon>
        <taxon>Metazoa</taxon>
        <taxon>Chordata</taxon>
        <taxon>Craniata</taxon>
        <taxon>Vertebrata</taxon>
        <taxon>Euteleostomi</taxon>
        <taxon>Actinopterygii</taxon>
        <taxon>Neopterygii</taxon>
        <taxon>Teleostei</taxon>
        <taxon>Ostariophysi</taxon>
        <taxon>Cypriniformes</taxon>
        <taxon>Cyprinidae</taxon>
        <taxon>Labeoninae</taxon>
        <taxon>Labeonini</taxon>
        <taxon>Cirrhinus</taxon>
    </lineage>
</organism>
<dbReference type="AlphaFoldDB" id="A0ABD0QLC7"/>
<proteinExistence type="predicted"/>
<comment type="caution">
    <text evidence="1">The sequence shown here is derived from an EMBL/GenBank/DDBJ whole genome shotgun (WGS) entry which is preliminary data.</text>
</comment>
<protein>
    <submittedName>
        <fullName evidence="1">Uncharacterized protein</fullName>
    </submittedName>
</protein>
<dbReference type="EMBL" id="JAMKFB020000008">
    <property type="protein sequence ID" value="KAL0186977.1"/>
    <property type="molecule type" value="Genomic_DNA"/>
</dbReference>
<reference evidence="1 2" key="1">
    <citation type="submission" date="2024-05" db="EMBL/GenBank/DDBJ databases">
        <title>Genome sequencing and assembly of Indian major carp, Cirrhinus mrigala (Hamilton, 1822).</title>
        <authorList>
            <person name="Mohindra V."/>
            <person name="Chowdhury L.M."/>
            <person name="Lal K."/>
            <person name="Jena J.K."/>
        </authorList>
    </citation>
    <scope>NUCLEOTIDE SEQUENCE [LARGE SCALE GENOMIC DNA]</scope>
    <source>
        <strain evidence="1">CM1030</strain>
        <tissue evidence="1">Blood</tissue>
    </source>
</reference>
<gene>
    <name evidence="1" type="ORF">M9458_018647</name>
</gene>
<evidence type="ECO:0000313" key="2">
    <source>
        <dbReference type="Proteomes" id="UP001529510"/>
    </source>
</evidence>
<dbReference type="Proteomes" id="UP001529510">
    <property type="component" value="Unassembled WGS sequence"/>
</dbReference>